<dbReference type="GO" id="GO:1990170">
    <property type="term" value="P:stress response to cadmium ion"/>
    <property type="evidence" value="ECO:0007669"/>
    <property type="project" value="TreeGrafter"/>
</dbReference>
<dbReference type="Pfam" id="PF02151">
    <property type="entry name" value="UVR"/>
    <property type="match status" value="1"/>
</dbReference>
<dbReference type="PROSITE" id="PS50151">
    <property type="entry name" value="UVR"/>
    <property type="match status" value="1"/>
</dbReference>
<dbReference type="GO" id="GO:0005507">
    <property type="term" value="F:copper ion binding"/>
    <property type="evidence" value="ECO:0007669"/>
    <property type="project" value="TreeGrafter"/>
</dbReference>
<keyword evidence="1" id="KW-0175">Coiled coil</keyword>
<proteinExistence type="predicted"/>
<protein>
    <recommendedName>
        <fullName evidence="2">UVR domain-containing protein</fullName>
    </recommendedName>
</protein>
<dbReference type="GO" id="GO:0046870">
    <property type="term" value="F:cadmium ion binding"/>
    <property type="evidence" value="ECO:0007669"/>
    <property type="project" value="TreeGrafter"/>
</dbReference>
<evidence type="ECO:0000313" key="4">
    <source>
        <dbReference type="Proteomes" id="UP000037558"/>
    </source>
</evidence>
<dbReference type="SUPFAM" id="SSF46600">
    <property type="entry name" value="C-terminal UvrC-binding domain of UvrB"/>
    <property type="match status" value="1"/>
</dbReference>
<dbReference type="InterPro" id="IPR036876">
    <property type="entry name" value="UVR_dom_sf"/>
</dbReference>
<feature type="domain" description="UVR" evidence="2">
    <location>
        <begin position="139"/>
        <end position="174"/>
    </location>
</feature>
<evidence type="ECO:0000313" key="3">
    <source>
        <dbReference type="EMBL" id="KOO40837.1"/>
    </source>
</evidence>
<dbReference type="GO" id="GO:1990169">
    <property type="term" value="P:stress response to copper ion"/>
    <property type="evidence" value="ECO:0007669"/>
    <property type="project" value="TreeGrafter"/>
</dbReference>
<evidence type="ECO:0000259" key="2">
    <source>
        <dbReference type="PROSITE" id="PS50151"/>
    </source>
</evidence>
<dbReference type="GO" id="GO:0050897">
    <property type="term" value="F:cobalt ion binding"/>
    <property type="evidence" value="ECO:0007669"/>
    <property type="project" value="TreeGrafter"/>
</dbReference>
<dbReference type="PANTHER" id="PTHR38430">
    <property type="entry name" value="PROTEIN-ARGININE KINASE ACTIVATOR PROTEIN"/>
    <property type="match status" value="1"/>
</dbReference>
<dbReference type="EMBL" id="LILC01000031">
    <property type="protein sequence ID" value="KOO40837.1"/>
    <property type="molecule type" value="Genomic_DNA"/>
</dbReference>
<dbReference type="OrthoDB" id="9788704at2"/>
<name>A0A0M0KQE1_9BACI</name>
<gene>
    <name evidence="3" type="ORF">AMD01_20120</name>
</gene>
<dbReference type="AlphaFoldDB" id="A0A0M0KQE1"/>
<dbReference type="InterPro" id="IPR025542">
    <property type="entry name" value="YacH"/>
</dbReference>
<dbReference type="PATRIC" id="fig|284581.3.peg.70"/>
<organism evidence="3 4">
    <name type="scientific">Priestia koreensis</name>
    <dbReference type="NCBI Taxonomy" id="284581"/>
    <lineage>
        <taxon>Bacteria</taxon>
        <taxon>Bacillati</taxon>
        <taxon>Bacillota</taxon>
        <taxon>Bacilli</taxon>
        <taxon>Bacillales</taxon>
        <taxon>Bacillaceae</taxon>
        <taxon>Priestia</taxon>
    </lineage>
</organism>
<dbReference type="Gene3D" id="4.10.860.10">
    <property type="entry name" value="UVR domain"/>
    <property type="match status" value="1"/>
</dbReference>
<evidence type="ECO:0000256" key="1">
    <source>
        <dbReference type="SAM" id="Coils"/>
    </source>
</evidence>
<comment type="caution">
    <text evidence="3">The sequence shown here is derived from an EMBL/GenBank/DDBJ whole genome shotgun (WGS) entry which is preliminary data.</text>
</comment>
<reference evidence="4" key="1">
    <citation type="submission" date="2015-08" db="EMBL/GenBank/DDBJ databases">
        <title>Fjat-14210 dsm16467.</title>
        <authorList>
            <person name="Liu B."/>
            <person name="Wang J."/>
            <person name="Zhu Y."/>
            <person name="Liu G."/>
            <person name="Chen Q."/>
            <person name="Chen Z."/>
            <person name="Lan J."/>
            <person name="Che J."/>
            <person name="Ge C."/>
            <person name="Shi H."/>
            <person name="Pan Z."/>
            <person name="Liu X."/>
        </authorList>
    </citation>
    <scope>NUCLEOTIDE SEQUENCE [LARGE SCALE GENOMIC DNA]</scope>
    <source>
        <strain evidence="4">DSM 16467</strain>
    </source>
</reference>
<dbReference type="Proteomes" id="UP000037558">
    <property type="component" value="Unassembled WGS sequence"/>
</dbReference>
<dbReference type="PIRSF" id="PIRSF015034">
    <property type="entry name" value="YacH"/>
    <property type="match status" value="1"/>
</dbReference>
<keyword evidence="4" id="KW-1185">Reference proteome</keyword>
<dbReference type="GO" id="GO:0008270">
    <property type="term" value="F:zinc ion binding"/>
    <property type="evidence" value="ECO:0007669"/>
    <property type="project" value="TreeGrafter"/>
</dbReference>
<dbReference type="STRING" id="284581.AMD01_20120"/>
<feature type="coiled-coil region" evidence="1">
    <location>
        <begin position="135"/>
        <end position="181"/>
    </location>
</feature>
<dbReference type="PANTHER" id="PTHR38430:SF1">
    <property type="entry name" value="PROTEIN-ARGININE KINASE ACTIVATOR PROTEIN"/>
    <property type="match status" value="1"/>
</dbReference>
<dbReference type="RefSeq" id="WP_053403250.1">
    <property type="nucleotide sequence ID" value="NZ_LILC01000031.1"/>
</dbReference>
<dbReference type="InterPro" id="IPR001943">
    <property type="entry name" value="UVR_dom"/>
</dbReference>
<sequence length="184" mass="21030">MICQNCETRPASLHFTKFINGEKTEIHLCEQCAKENGESLMFQGNSGFSINNLLAGLINLESSFSKSTKQQTYSNKEVLQCPHCKMTYHKFAKLGKFGCAECYKTFENSLTPFLKRLHGGNYVHNGKVPKRIGGNIHLKKELEAMKLNLKEYIAQEEFEKAAELRDQIRAFEKRIQEGKKGDEM</sequence>
<accession>A0A0M0KQE1</accession>